<dbReference type="Gene3D" id="2.40.240.10">
    <property type="entry name" value="Ribosomal Protein L25, Chain P"/>
    <property type="match status" value="1"/>
</dbReference>
<comment type="similarity">
    <text evidence="5">Belongs to the bacterial ribosomal protein bL25 family. CTC subfamily.</text>
</comment>
<evidence type="ECO:0000256" key="2">
    <source>
        <dbReference type="ARBA" id="ARBA00022884"/>
    </source>
</evidence>
<dbReference type="PANTHER" id="PTHR33284">
    <property type="entry name" value="RIBOSOMAL PROTEIN L25/GLN-TRNA SYNTHETASE, ANTI-CODON-BINDING DOMAIN-CONTAINING PROTEIN"/>
    <property type="match status" value="1"/>
</dbReference>
<evidence type="ECO:0000259" key="8">
    <source>
        <dbReference type="Pfam" id="PF14693"/>
    </source>
</evidence>
<accession>A0A556PBQ2</accession>
<evidence type="ECO:0000256" key="4">
    <source>
        <dbReference type="ARBA" id="ARBA00023274"/>
    </source>
</evidence>
<dbReference type="InterPro" id="IPR020056">
    <property type="entry name" value="Rbsml_bL25/Gln-tRNA_synth_N"/>
</dbReference>
<dbReference type="InterPro" id="IPR020930">
    <property type="entry name" value="Ribosomal_uL5_bac-type"/>
</dbReference>
<gene>
    <name evidence="5" type="primary">rplY</name>
    <name evidence="5" type="synonym">ctc</name>
    <name evidence="9" type="ORF">FPQ13_10920</name>
</gene>
<dbReference type="InterPro" id="IPR029751">
    <property type="entry name" value="Ribosomal_L25_dom"/>
</dbReference>
<feature type="domain" description="Large ribosomal subunit protein bL25 L25" evidence="7">
    <location>
        <begin position="6"/>
        <end position="92"/>
    </location>
</feature>
<dbReference type="GO" id="GO:0006412">
    <property type="term" value="P:translation"/>
    <property type="evidence" value="ECO:0007669"/>
    <property type="project" value="UniProtKB-UniRule"/>
</dbReference>
<dbReference type="Gene3D" id="2.170.120.20">
    <property type="entry name" value="Ribosomal protein L25, beta domain"/>
    <property type="match status" value="1"/>
</dbReference>
<evidence type="ECO:0000256" key="1">
    <source>
        <dbReference type="ARBA" id="ARBA00022730"/>
    </source>
</evidence>
<dbReference type="NCBIfam" id="NF004133">
    <property type="entry name" value="PRK05618.2-4"/>
    <property type="match status" value="1"/>
</dbReference>
<feature type="domain" description="Large ribosomal subunit protein bL25 beta" evidence="8">
    <location>
        <begin position="100"/>
        <end position="183"/>
    </location>
</feature>
<dbReference type="CDD" id="cd00495">
    <property type="entry name" value="Ribosomal_L25_TL5_CTC"/>
    <property type="match status" value="1"/>
</dbReference>
<dbReference type="OrthoDB" id="9790002at2"/>
<keyword evidence="1 5" id="KW-0699">rRNA-binding</keyword>
<dbReference type="InterPro" id="IPR020057">
    <property type="entry name" value="Ribosomal_bL25_b-dom"/>
</dbReference>
<protein>
    <recommendedName>
        <fullName evidence="5">Large ribosomal subunit protein bL25</fullName>
    </recommendedName>
    <alternativeName>
        <fullName evidence="5">General stress protein CTC</fullName>
    </alternativeName>
</protein>
<evidence type="ECO:0000259" key="7">
    <source>
        <dbReference type="Pfam" id="PF01386"/>
    </source>
</evidence>
<dbReference type="InterPro" id="IPR011035">
    <property type="entry name" value="Ribosomal_bL25/Gln-tRNA_synth"/>
</dbReference>
<dbReference type="GO" id="GO:0022625">
    <property type="term" value="C:cytosolic large ribosomal subunit"/>
    <property type="evidence" value="ECO:0007669"/>
    <property type="project" value="TreeGrafter"/>
</dbReference>
<reference evidence="9 10" key="1">
    <citation type="submission" date="2019-07" db="EMBL/GenBank/DDBJ databases">
        <title>Allobacillus sp. nov. SKP isolated from shrimp paste of Euphausiacea.</title>
        <authorList>
            <person name="Kanchanasin P."/>
            <person name="Tanasupawat S."/>
            <person name="Shi W."/>
            <person name="Wu L."/>
            <person name="Ma J."/>
        </authorList>
    </citation>
    <scope>NUCLEOTIDE SEQUENCE [LARGE SCALE GENOMIC DNA]</scope>
    <source>
        <strain evidence="9 10">SKP4-8</strain>
    </source>
</reference>
<dbReference type="GO" id="GO:0003735">
    <property type="term" value="F:structural constituent of ribosome"/>
    <property type="evidence" value="ECO:0007669"/>
    <property type="project" value="InterPro"/>
</dbReference>
<dbReference type="PANTHER" id="PTHR33284:SF1">
    <property type="entry name" value="RIBOSOMAL PROTEIN L25_GLN-TRNA SYNTHETASE, ANTI-CODON-BINDING DOMAIN-CONTAINING PROTEIN"/>
    <property type="match status" value="1"/>
</dbReference>
<evidence type="ECO:0000256" key="3">
    <source>
        <dbReference type="ARBA" id="ARBA00022980"/>
    </source>
</evidence>
<dbReference type="HAMAP" id="MF_01334">
    <property type="entry name" value="Ribosomal_bL25_CTC"/>
    <property type="match status" value="1"/>
</dbReference>
<feature type="region of interest" description="Disordered" evidence="6">
    <location>
        <begin position="178"/>
        <end position="213"/>
    </location>
</feature>
<evidence type="ECO:0000313" key="10">
    <source>
        <dbReference type="Proteomes" id="UP000316425"/>
    </source>
</evidence>
<keyword evidence="10" id="KW-1185">Reference proteome</keyword>
<dbReference type="Pfam" id="PF14693">
    <property type="entry name" value="Ribosomal_TL5_C"/>
    <property type="match status" value="1"/>
</dbReference>
<dbReference type="InterPro" id="IPR037121">
    <property type="entry name" value="Ribosomal_bL25_C"/>
</dbReference>
<keyword evidence="3 5" id="KW-0689">Ribosomal protein</keyword>
<feature type="compositionally biased region" description="Acidic residues" evidence="6">
    <location>
        <begin position="185"/>
        <end position="198"/>
    </location>
</feature>
<evidence type="ECO:0000256" key="6">
    <source>
        <dbReference type="SAM" id="MobiDB-lite"/>
    </source>
</evidence>
<comment type="function">
    <text evidence="5">This is one of the proteins that binds to the 5S RNA in the ribosome where it forms part of the central protuberance.</text>
</comment>
<dbReference type="Proteomes" id="UP000316425">
    <property type="component" value="Unassembled WGS sequence"/>
</dbReference>
<sequence length="213" mass="23684">MAATIEGKARTDLRISNTKSLRSEGQIPGVLYGKGKEPVNISVDGIDLIKKVRDEGRNAVFSVKLDNGNAYDAMLYDYQQDAIKGELTHVDFYMVDMSQEVDVEVYIRLEGEAVGEKDGGVRQQPMHVLNIRSTPGNIPEEILIDISELNIGDVITVGDLKGDKNYEIMDEDETTIITILPPQQEEVETEDSGEEPAEPELVNAKDDEEEEEK</sequence>
<comment type="caution">
    <text evidence="9">The sequence shown here is derived from an EMBL/GenBank/DDBJ whole genome shotgun (WGS) entry which is preliminary data.</text>
</comment>
<proteinExistence type="inferred from homology"/>
<dbReference type="AlphaFoldDB" id="A0A556PBQ2"/>
<dbReference type="InterPro" id="IPR001021">
    <property type="entry name" value="Ribosomal_bL25_long"/>
</dbReference>
<name>A0A556PBQ2_9BACI</name>
<dbReference type="GO" id="GO:0008097">
    <property type="term" value="F:5S rRNA binding"/>
    <property type="evidence" value="ECO:0007669"/>
    <property type="project" value="InterPro"/>
</dbReference>
<dbReference type="SUPFAM" id="SSF50715">
    <property type="entry name" value="Ribosomal protein L25-like"/>
    <property type="match status" value="1"/>
</dbReference>
<dbReference type="RefSeq" id="WP_144089368.1">
    <property type="nucleotide sequence ID" value="NZ_VMHE01000024.1"/>
</dbReference>
<keyword evidence="4 5" id="KW-0687">Ribonucleoprotein</keyword>
<keyword evidence="2 5" id="KW-0694">RNA-binding</keyword>
<dbReference type="NCBIfam" id="TIGR00731">
    <property type="entry name" value="bL25_bact_ctc"/>
    <property type="match status" value="1"/>
</dbReference>
<organism evidence="9 10">
    <name type="scientific">Allobacillus salarius</name>
    <dbReference type="NCBI Taxonomy" id="1955272"/>
    <lineage>
        <taxon>Bacteria</taxon>
        <taxon>Bacillati</taxon>
        <taxon>Bacillota</taxon>
        <taxon>Bacilli</taxon>
        <taxon>Bacillales</taxon>
        <taxon>Bacillaceae</taxon>
        <taxon>Allobacillus</taxon>
    </lineage>
</organism>
<evidence type="ECO:0000313" key="9">
    <source>
        <dbReference type="EMBL" id="TSJ61808.1"/>
    </source>
</evidence>
<evidence type="ECO:0000256" key="5">
    <source>
        <dbReference type="HAMAP-Rule" id="MF_01334"/>
    </source>
</evidence>
<dbReference type="Pfam" id="PF01386">
    <property type="entry name" value="Ribosomal_L25p"/>
    <property type="match status" value="1"/>
</dbReference>
<comment type="subunit">
    <text evidence="5">Part of the 50S ribosomal subunit; part of the 5S rRNA/L5/L18/L25 subcomplex. Contacts the 5S rRNA. Binds to the 5S rRNA independently of L5 and L18.</text>
</comment>
<dbReference type="EMBL" id="VMHE01000024">
    <property type="protein sequence ID" value="TSJ61808.1"/>
    <property type="molecule type" value="Genomic_DNA"/>
</dbReference>